<feature type="region of interest" description="Disordered" evidence="11">
    <location>
        <begin position="194"/>
        <end position="260"/>
    </location>
</feature>
<reference evidence="13 14" key="1">
    <citation type="submission" date="2016-07" db="EMBL/GenBank/DDBJ databases">
        <title>Pervasive Adenine N6-methylation of Active Genes in Fungi.</title>
        <authorList>
            <consortium name="DOE Joint Genome Institute"/>
            <person name="Mondo S.J."/>
            <person name="Dannebaum R.O."/>
            <person name="Kuo R.C."/>
            <person name="Labutti K."/>
            <person name="Haridas S."/>
            <person name="Kuo A."/>
            <person name="Salamov A."/>
            <person name="Ahrendt S.R."/>
            <person name="Lipzen A."/>
            <person name="Sullivan W."/>
            <person name="Andreopoulos W.B."/>
            <person name="Clum A."/>
            <person name="Lindquist E."/>
            <person name="Daum C."/>
            <person name="Ramamoorthy G.K."/>
            <person name="Gryganskyi A."/>
            <person name="Culley D."/>
            <person name="Magnuson J.K."/>
            <person name="James T.Y."/>
            <person name="O'Malley M.A."/>
            <person name="Stajich J.E."/>
            <person name="Spatafora J.W."/>
            <person name="Visel A."/>
            <person name="Grigoriev I.V."/>
        </authorList>
    </citation>
    <scope>NUCLEOTIDE SEQUENCE [LARGE SCALE GENOMIC DNA]</scope>
    <source>
        <strain evidence="13 14">CBS 931.73</strain>
    </source>
</reference>
<dbReference type="InterPro" id="IPR004910">
    <property type="entry name" value="Yippee/Mis18/Cereblon"/>
</dbReference>
<dbReference type="Pfam" id="PF03226">
    <property type="entry name" value="Yippee-Mis18"/>
    <property type="match status" value="1"/>
</dbReference>
<evidence type="ECO:0000313" key="14">
    <source>
        <dbReference type="Proteomes" id="UP000193498"/>
    </source>
</evidence>
<evidence type="ECO:0000256" key="7">
    <source>
        <dbReference type="ARBA" id="ARBA00022833"/>
    </source>
</evidence>
<evidence type="ECO:0000256" key="6">
    <source>
        <dbReference type="ARBA" id="ARBA00022776"/>
    </source>
</evidence>
<organism evidence="13 14">
    <name type="scientific">Basidiobolus meristosporus CBS 931.73</name>
    <dbReference type="NCBI Taxonomy" id="1314790"/>
    <lineage>
        <taxon>Eukaryota</taxon>
        <taxon>Fungi</taxon>
        <taxon>Fungi incertae sedis</taxon>
        <taxon>Zoopagomycota</taxon>
        <taxon>Entomophthoromycotina</taxon>
        <taxon>Basidiobolomycetes</taxon>
        <taxon>Basidiobolales</taxon>
        <taxon>Basidiobolaceae</taxon>
        <taxon>Basidiobolus</taxon>
    </lineage>
</organism>
<keyword evidence="3" id="KW-0158">Chromosome</keyword>
<evidence type="ECO:0000256" key="3">
    <source>
        <dbReference type="ARBA" id="ARBA00022454"/>
    </source>
</evidence>
<evidence type="ECO:0000256" key="9">
    <source>
        <dbReference type="ARBA" id="ARBA00023306"/>
    </source>
</evidence>
<gene>
    <name evidence="13" type="ORF">K493DRAFT_335258</name>
</gene>
<evidence type="ECO:0000256" key="10">
    <source>
        <dbReference type="ARBA" id="ARBA00023328"/>
    </source>
</evidence>
<dbReference type="PANTHER" id="PTHR16431">
    <property type="entry name" value="NEUROGENIC PROTEIN MASTERMIND"/>
    <property type="match status" value="1"/>
</dbReference>
<keyword evidence="6" id="KW-0498">Mitosis</keyword>
<evidence type="ECO:0000256" key="1">
    <source>
        <dbReference type="ARBA" id="ARBA00004123"/>
    </source>
</evidence>
<keyword evidence="14" id="KW-1185">Reference proteome</keyword>
<feature type="domain" description="Mis18" evidence="12">
    <location>
        <begin position="21"/>
        <end position="118"/>
    </location>
</feature>
<dbReference type="GO" id="GO:0000785">
    <property type="term" value="C:chromatin"/>
    <property type="evidence" value="ECO:0007669"/>
    <property type="project" value="TreeGrafter"/>
</dbReference>
<dbReference type="GO" id="GO:0005634">
    <property type="term" value="C:nucleus"/>
    <property type="evidence" value="ECO:0007669"/>
    <property type="project" value="UniProtKB-SubCell"/>
</dbReference>
<keyword evidence="9" id="KW-0131">Cell cycle</keyword>
<keyword evidence="7" id="KW-0862">Zinc</keyword>
<comment type="subcellular location">
    <subcellularLocation>
        <location evidence="2">Chromosome</location>
        <location evidence="2">Centromere</location>
    </subcellularLocation>
    <subcellularLocation>
        <location evidence="1">Nucleus</location>
    </subcellularLocation>
</comment>
<keyword evidence="10" id="KW-0137">Centromere</keyword>
<dbReference type="InterPro" id="IPR034752">
    <property type="entry name" value="Mis18"/>
</dbReference>
<keyword evidence="4" id="KW-0132">Cell division</keyword>
<dbReference type="GO" id="GO:0034080">
    <property type="term" value="P:CENP-A containing chromatin assembly"/>
    <property type="evidence" value="ECO:0007669"/>
    <property type="project" value="TreeGrafter"/>
</dbReference>
<dbReference type="GO" id="GO:0051301">
    <property type="term" value="P:cell division"/>
    <property type="evidence" value="ECO:0007669"/>
    <property type="project" value="UniProtKB-KW"/>
</dbReference>
<proteinExistence type="predicted"/>
<dbReference type="Proteomes" id="UP000193498">
    <property type="component" value="Unassembled WGS sequence"/>
</dbReference>
<evidence type="ECO:0000256" key="2">
    <source>
        <dbReference type="ARBA" id="ARBA00004584"/>
    </source>
</evidence>
<dbReference type="OrthoDB" id="74210at2759"/>
<evidence type="ECO:0000256" key="11">
    <source>
        <dbReference type="SAM" id="MobiDB-lite"/>
    </source>
</evidence>
<dbReference type="PROSITE" id="PS51793">
    <property type="entry name" value="MIS18"/>
    <property type="match status" value="1"/>
</dbReference>
<name>A0A1Y1YRU8_9FUNG</name>
<dbReference type="EMBL" id="MCFE01000079">
    <property type="protein sequence ID" value="ORY00696.1"/>
    <property type="molecule type" value="Genomic_DNA"/>
</dbReference>
<evidence type="ECO:0000259" key="12">
    <source>
        <dbReference type="PROSITE" id="PS51793"/>
    </source>
</evidence>
<dbReference type="GO" id="GO:0007059">
    <property type="term" value="P:chromosome segregation"/>
    <property type="evidence" value="ECO:0007669"/>
    <property type="project" value="TreeGrafter"/>
</dbReference>
<dbReference type="InParanoid" id="A0A1Y1YRU8"/>
<dbReference type="GO" id="GO:0000775">
    <property type="term" value="C:chromosome, centromeric region"/>
    <property type="evidence" value="ECO:0007669"/>
    <property type="project" value="UniProtKB-SubCell"/>
</dbReference>
<evidence type="ECO:0000256" key="5">
    <source>
        <dbReference type="ARBA" id="ARBA00022723"/>
    </source>
</evidence>
<evidence type="ECO:0000313" key="13">
    <source>
        <dbReference type="EMBL" id="ORY00696.1"/>
    </source>
</evidence>
<dbReference type="GO" id="GO:0046872">
    <property type="term" value="F:metal ion binding"/>
    <property type="evidence" value="ECO:0007669"/>
    <property type="project" value="UniProtKB-KW"/>
</dbReference>
<dbReference type="STRING" id="1314790.A0A1Y1YRU8"/>
<protein>
    <recommendedName>
        <fullName evidence="12">Mis18 domain-containing protein</fullName>
    </recommendedName>
</protein>
<dbReference type="AlphaFoldDB" id="A0A1Y1YRU8"/>
<dbReference type="PANTHER" id="PTHR16431:SF1">
    <property type="entry name" value="NEUROGENIC PROTEIN MASTERMIND"/>
    <property type="match status" value="1"/>
</dbReference>
<feature type="compositionally biased region" description="Low complexity" evidence="11">
    <location>
        <begin position="199"/>
        <end position="220"/>
    </location>
</feature>
<keyword evidence="5" id="KW-0479">Metal-binding</keyword>
<accession>A0A1Y1YRU8</accession>
<evidence type="ECO:0000256" key="8">
    <source>
        <dbReference type="ARBA" id="ARBA00023242"/>
    </source>
</evidence>
<evidence type="ECO:0000256" key="4">
    <source>
        <dbReference type="ARBA" id="ARBA00022618"/>
    </source>
</evidence>
<keyword evidence="8" id="KW-0539">Nucleus</keyword>
<comment type="caution">
    <text evidence="13">The sequence shown here is derived from an EMBL/GenBank/DDBJ whole genome shotgun (WGS) entry which is preliminary data.</text>
</comment>
<sequence>MNRAASPDPERDPGSQDISAPLVFQCGKCRAIVGDSFSWVCATRELNAVSLYGKSEQVKLGEDLLTSNAGYDLGSTYIPLSCSCNASIGKVYKTTSRSLDNVRDMYTFMLDSVTCYELGRNLKETECPEEQGINIPDARAFQVSIAKIQNLICLLNERMVKLEEHQGQSNAVGSSFILSQNPADEAVVLLAQTQEKQGSQSTLTPQTNTPTRTSTSYVTRQVPETPSVKRRSTSPQLQSHVKRSHLSEKAPTRHYKVGRN</sequence>